<feature type="compositionally biased region" description="Gly residues" evidence="1">
    <location>
        <begin position="90"/>
        <end position="100"/>
    </location>
</feature>
<proteinExistence type="predicted"/>
<evidence type="ECO:0000313" key="3">
    <source>
        <dbReference type="Proteomes" id="UP000220629"/>
    </source>
</evidence>
<organism evidence="2 3">
    <name type="scientific">Burkholderia gladioli</name>
    <name type="common">Pseudomonas marginata</name>
    <name type="synonym">Phytomonas marginata</name>
    <dbReference type="NCBI Taxonomy" id="28095"/>
    <lineage>
        <taxon>Bacteria</taxon>
        <taxon>Pseudomonadati</taxon>
        <taxon>Pseudomonadota</taxon>
        <taxon>Betaproteobacteria</taxon>
        <taxon>Burkholderiales</taxon>
        <taxon>Burkholderiaceae</taxon>
        <taxon>Burkholderia</taxon>
    </lineage>
</organism>
<comment type="caution">
    <text evidence="2">The sequence shown here is derived from an EMBL/GenBank/DDBJ whole genome shotgun (WGS) entry which is preliminary data.</text>
</comment>
<evidence type="ECO:0000313" key="2">
    <source>
        <dbReference type="EMBL" id="PEH40664.1"/>
    </source>
</evidence>
<feature type="region of interest" description="Disordered" evidence="1">
    <location>
        <begin position="65"/>
        <end position="100"/>
    </location>
</feature>
<gene>
    <name evidence="2" type="ORF">CRM94_16960</name>
</gene>
<accession>A0A2A7SAC8</accession>
<evidence type="ECO:0000256" key="1">
    <source>
        <dbReference type="SAM" id="MobiDB-lite"/>
    </source>
</evidence>
<dbReference type="AlphaFoldDB" id="A0A2A7SAC8"/>
<reference evidence="3" key="1">
    <citation type="submission" date="2017-09" db="EMBL/GenBank/DDBJ databases">
        <title>FDA dAtabase for Regulatory Grade micrObial Sequences (FDA-ARGOS): Supporting development and validation of Infectious Disease Dx tests.</title>
        <authorList>
            <person name="Minogue T."/>
            <person name="Wolcott M."/>
            <person name="Wasieloski L."/>
            <person name="Aguilar W."/>
            <person name="Moore D."/>
            <person name="Tallon L."/>
            <person name="Sadzewicz L."/>
            <person name="Ott S."/>
            <person name="Zhao X."/>
            <person name="Nagaraj S."/>
            <person name="Vavikolanu K."/>
            <person name="Aluvathingal J."/>
            <person name="Nadendla S."/>
            <person name="Sichtig H."/>
        </authorList>
    </citation>
    <scope>NUCLEOTIDE SEQUENCE [LARGE SCALE GENOMIC DNA]</scope>
    <source>
        <strain evidence="3">FDAARGOS_390</strain>
    </source>
</reference>
<protein>
    <submittedName>
        <fullName evidence="2">Uncharacterized protein</fullName>
    </submittedName>
</protein>
<name>A0A2A7SAC8_BURGA</name>
<dbReference type="EMBL" id="PDDY01000002">
    <property type="protein sequence ID" value="PEH40664.1"/>
    <property type="molecule type" value="Genomic_DNA"/>
</dbReference>
<dbReference type="Proteomes" id="UP000220629">
    <property type="component" value="Unassembled WGS sequence"/>
</dbReference>
<sequence length="100" mass="10280">MATAEFEADQARLDALFGDASSPPERGPSSQYPGAIVPISLSYAQITAQALNAVLSQRDAAAHLGRDTLAPRQDGAGRGNRTVKTALGGTMRGGGDILIT</sequence>